<evidence type="ECO:0000256" key="5">
    <source>
        <dbReference type="HAMAP-Rule" id="MF_01114"/>
    </source>
</evidence>
<dbReference type="RefSeq" id="WP_094200297.1">
    <property type="nucleotide sequence ID" value="NZ_NBIM01000001.1"/>
</dbReference>
<comment type="similarity">
    <text evidence="2 5">Belongs to the RecX family.</text>
</comment>
<evidence type="ECO:0000259" key="6">
    <source>
        <dbReference type="Pfam" id="PF02631"/>
    </source>
</evidence>
<feature type="domain" description="RecX first three-helical" evidence="8">
    <location>
        <begin position="14"/>
        <end position="51"/>
    </location>
</feature>
<evidence type="ECO:0000256" key="3">
    <source>
        <dbReference type="ARBA" id="ARBA00018111"/>
    </source>
</evidence>
<dbReference type="InterPro" id="IPR053926">
    <property type="entry name" value="RecX_HTH_1st"/>
</dbReference>
<dbReference type="PANTHER" id="PTHR33602:SF1">
    <property type="entry name" value="REGULATORY PROTEIN RECX FAMILY PROTEIN"/>
    <property type="match status" value="1"/>
</dbReference>
<comment type="subcellular location">
    <subcellularLocation>
        <location evidence="1 5">Cytoplasm</location>
    </subcellularLocation>
</comment>
<proteinExistence type="inferred from homology"/>
<evidence type="ECO:0000256" key="1">
    <source>
        <dbReference type="ARBA" id="ARBA00004496"/>
    </source>
</evidence>
<dbReference type="InterPro" id="IPR053925">
    <property type="entry name" value="RecX_HTH_3rd"/>
</dbReference>
<dbReference type="InterPro" id="IPR003783">
    <property type="entry name" value="Regulatory_RecX"/>
</dbReference>
<dbReference type="PANTHER" id="PTHR33602">
    <property type="entry name" value="REGULATORY PROTEIN RECX FAMILY PROTEIN"/>
    <property type="match status" value="1"/>
</dbReference>
<dbReference type="AlphaFoldDB" id="A0A233RJF8"/>
<evidence type="ECO:0000256" key="4">
    <source>
        <dbReference type="ARBA" id="ARBA00022490"/>
    </source>
</evidence>
<gene>
    <name evidence="5" type="primary">recX</name>
    <name evidence="9" type="ORF">B6S08_08590</name>
</gene>
<dbReference type="OrthoDB" id="7066780at2"/>
<evidence type="ECO:0000256" key="2">
    <source>
        <dbReference type="ARBA" id="ARBA00009695"/>
    </source>
</evidence>
<keyword evidence="10" id="KW-1185">Reference proteome</keyword>
<reference evidence="9 10" key="1">
    <citation type="submission" date="2017-08" db="EMBL/GenBank/DDBJ databases">
        <title>A Genome Sequence of Oceanimonas doudoroffii ATCC 27123T.</title>
        <authorList>
            <person name="Brennan M.A."/>
            <person name="Maclea K.S."/>
            <person name="Mcclelland W.D."/>
            <person name="Trachtenberg A.M."/>
        </authorList>
    </citation>
    <scope>NUCLEOTIDE SEQUENCE [LARGE SCALE GENOMIC DNA]</scope>
    <source>
        <strain evidence="9 10">ATCC 27123</strain>
    </source>
</reference>
<name>A0A233RJF8_9GAMM</name>
<dbReference type="Pfam" id="PF21981">
    <property type="entry name" value="RecX_HTH3"/>
    <property type="match status" value="1"/>
</dbReference>
<protein>
    <recommendedName>
        <fullName evidence="3 5">Regulatory protein RecX</fullName>
    </recommendedName>
</protein>
<comment type="function">
    <text evidence="5">Modulates RecA activity.</text>
</comment>
<dbReference type="GO" id="GO:0006282">
    <property type="term" value="P:regulation of DNA repair"/>
    <property type="evidence" value="ECO:0007669"/>
    <property type="project" value="UniProtKB-UniRule"/>
</dbReference>
<keyword evidence="4 5" id="KW-0963">Cytoplasm</keyword>
<comment type="caution">
    <text evidence="9">The sequence shown here is derived from an EMBL/GenBank/DDBJ whole genome shotgun (WGS) entry which is preliminary data.</text>
</comment>
<sequence>MLFESSNPDQAVWDCALRLLSRRDHSRRELEQKLRQRQFGEDEITRTLDRLEQQQWLQDARFAHTQVRQHVYKKHGPSRIRAELQRKGVSADEIAAALDEQDTDWFELARECHRARFGDAPIADFKERARRMRYLQARGFGPDHIRYALESDDE</sequence>
<accession>A0A233RJF8</accession>
<feature type="domain" description="RecX third three-helical" evidence="7">
    <location>
        <begin position="102"/>
        <end position="149"/>
    </location>
</feature>
<dbReference type="InterPro" id="IPR053924">
    <property type="entry name" value="RecX_HTH_2nd"/>
</dbReference>
<dbReference type="HAMAP" id="MF_01114">
    <property type="entry name" value="RecX"/>
    <property type="match status" value="1"/>
</dbReference>
<evidence type="ECO:0000259" key="8">
    <source>
        <dbReference type="Pfam" id="PF21982"/>
    </source>
</evidence>
<dbReference type="InterPro" id="IPR036388">
    <property type="entry name" value="WH-like_DNA-bd_sf"/>
</dbReference>
<evidence type="ECO:0000259" key="7">
    <source>
        <dbReference type="Pfam" id="PF21981"/>
    </source>
</evidence>
<dbReference type="EMBL" id="NBIM01000001">
    <property type="protein sequence ID" value="OXY83523.1"/>
    <property type="molecule type" value="Genomic_DNA"/>
</dbReference>
<dbReference type="Proteomes" id="UP000242757">
    <property type="component" value="Unassembled WGS sequence"/>
</dbReference>
<organism evidence="9 10">
    <name type="scientific">Oceanimonas doudoroffii</name>
    <dbReference type="NCBI Taxonomy" id="84158"/>
    <lineage>
        <taxon>Bacteria</taxon>
        <taxon>Pseudomonadati</taxon>
        <taxon>Pseudomonadota</taxon>
        <taxon>Gammaproteobacteria</taxon>
        <taxon>Aeromonadales</taxon>
        <taxon>Aeromonadaceae</taxon>
        <taxon>Oceanimonas</taxon>
    </lineage>
</organism>
<dbReference type="GO" id="GO:0005737">
    <property type="term" value="C:cytoplasm"/>
    <property type="evidence" value="ECO:0007669"/>
    <property type="project" value="UniProtKB-SubCell"/>
</dbReference>
<dbReference type="Gene3D" id="1.10.10.10">
    <property type="entry name" value="Winged helix-like DNA-binding domain superfamily/Winged helix DNA-binding domain"/>
    <property type="match status" value="3"/>
</dbReference>
<dbReference type="Pfam" id="PF21982">
    <property type="entry name" value="RecX_HTH1"/>
    <property type="match status" value="1"/>
</dbReference>
<feature type="domain" description="RecX second three-helical" evidence="6">
    <location>
        <begin position="59"/>
        <end position="98"/>
    </location>
</feature>
<dbReference type="Pfam" id="PF02631">
    <property type="entry name" value="RecX_HTH2"/>
    <property type="match status" value="1"/>
</dbReference>
<evidence type="ECO:0000313" key="9">
    <source>
        <dbReference type="EMBL" id="OXY83523.1"/>
    </source>
</evidence>
<evidence type="ECO:0000313" key="10">
    <source>
        <dbReference type="Proteomes" id="UP000242757"/>
    </source>
</evidence>